<dbReference type="Proteomes" id="UP000440096">
    <property type="component" value="Unassembled WGS sequence"/>
</dbReference>
<evidence type="ECO:0000313" key="3">
    <source>
        <dbReference type="EMBL" id="MTD57886.1"/>
    </source>
</evidence>
<organism evidence="3 4">
    <name type="scientific">Amycolatopsis pithecellobii</name>
    <dbReference type="NCBI Taxonomy" id="664692"/>
    <lineage>
        <taxon>Bacteria</taxon>
        <taxon>Bacillati</taxon>
        <taxon>Actinomycetota</taxon>
        <taxon>Actinomycetes</taxon>
        <taxon>Pseudonocardiales</taxon>
        <taxon>Pseudonocardiaceae</taxon>
        <taxon>Amycolatopsis</taxon>
    </lineage>
</organism>
<feature type="domain" description="FAD dependent oxidoreductase" evidence="2">
    <location>
        <begin position="30"/>
        <end position="418"/>
    </location>
</feature>
<dbReference type="AlphaFoldDB" id="A0A6N7Z932"/>
<evidence type="ECO:0000256" key="1">
    <source>
        <dbReference type="ARBA" id="ARBA00023002"/>
    </source>
</evidence>
<dbReference type="EMBL" id="WMBA01000055">
    <property type="protein sequence ID" value="MTD57886.1"/>
    <property type="molecule type" value="Genomic_DNA"/>
</dbReference>
<keyword evidence="4" id="KW-1185">Reference proteome</keyword>
<dbReference type="InterPro" id="IPR036188">
    <property type="entry name" value="FAD/NAD-bd_sf"/>
</dbReference>
<dbReference type="Gene3D" id="3.30.9.10">
    <property type="entry name" value="D-Amino Acid Oxidase, subunit A, domain 2"/>
    <property type="match status" value="1"/>
</dbReference>
<protein>
    <submittedName>
        <fullName evidence="3">FAD-dependent oxidoreductase</fullName>
    </submittedName>
</protein>
<dbReference type="PANTHER" id="PTHR13847:SF289">
    <property type="entry name" value="GLYCINE OXIDASE"/>
    <property type="match status" value="1"/>
</dbReference>
<dbReference type="InterPro" id="IPR006076">
    <property type="entry name" value="FAD-dep_OxRdtase"/>
</dbReference>
<reference evidence="3 4" key="1">
    <citation type="submission" date="2019-11" db="EMBL/GenBank/DDBJ databases">
        <title>Draft genome of Amycolatopsis RM579.</title>
        <authorList>
            <person name="Duangmal K."/>
            <person name="Mingma R."/>
        </authorList>
    </citation>
    <scope>NUCLEOTIDE SEQUENCE [LARGE SCALE GENOMIC DNA]</scope>
    <source>
        <strain evidence="3 4">RM579</strain>
    </source>
</reference>
<evidence type="ECO:0000259" key="2">
    <source>
        <dbReference type="Pfam" id="PF01266"/>
    </source>
</evidence>
<gene>
    <name evidence="3" type="ORF">GKO32_28470</name>
</gene>
<dbReference type="GO" id="GO:0005737">
    <property type="term" value="C:cytoplasm"/>
    <property type="evidence" value="ECO:0007669"/>
    <property type="project" value="TreeGrafter"/>
</dbReference>
<name>A0A6N7Z932_9PSEU</name>
<comment type="caution">
    <text evidence="3">The sequence shown here is derived from an EMBL/GenBank/DDBJ whole genome shotgun (WGS) entry which is preliminary data.</text>
</comment>
<dbReference type="SUPFAM" id="SSF51905">
    <property type="entry name" value="FAD/NAD(P)-binding domain"/>
    <property type="match status" value="1"/>
</dbReference>
<dbReference type="GO" id="GO:0016491">
    <property type="term" value="F:oxidoreductase activity"/>
    <property type="evidence" value="ECO:0007669"/>
    <property type="project" value="UniProtKB-KW"/>
</dbReference>
<dbReference type="Pfam" id="PF01266">
    <property type="entry name" value="DAO"/>
    <property type="match status" value="1"/>
</dbReference>
<dbReference type="Gene3D" id="3.50.50.60">
    <property type="entry name" value="FAD/NAD(P)-binding domain"/>
    <property type="match status" value="2"/>
</dbReference>
<accession>A0A6N7Z932</accession>
<dbReference type="PANTHER" id="PTHR13847">
    <property type="entry name" value="SARCOSINE DEHYDROGENASE-RELATED"/>
    <property type="match status" value="1"/>
</dbReference>
<proteinExistence type="predicted"/>
<sequence length="422" mass="44623">MLAQWIWGARRSFIDVSFCGAVHVDSVHADIVVVGGGIIGSCVAFYLAKSGADVVVLDPEPGQGSSAGNAGMLVPSQSVPFASPATVAAWVAALASRDSTISFRRPVPLSLVPWFARMAIEARPGRARRATRNLFELAGKSLHLYQEMVDNEGIDLHLRPVGSLRVFRSVVALERQRRALDELAGCGAEFEMLGPRKLREIEPALRTGLAGAIKFPHDRSLDPARATRAIADAARARGAQFRAERVVGFQRAGGRVVMVRTDRGCLSADEFVVAAGAASAQVGKLLGARLPVRAGYGLSVTYPTGSPLLRSSVMLEEEHVVINSRESWVRLTTGMEFGGTAHDRPGAGAVRRLDAVTRAYVPTLPAHDTAQPPWRGARPMTPSGTPCIGRIAANVIAATGHGTLGMTLGPVTGHLVSSLVAG</sequence>
<keyword evidence="1" id="KW-0560">Oxidoreductase</keyword>
<evidence type="ECO:0000313" key="4">
    <source>
        <dbReference type="Proteomes" id="UP000440096"/>
    </source>
</evidence>